<evidence type="ECO:0000256" key="1">
    <source>
        <dbReference type="ARBA" id="ARBA00023002"/>
    </source>
</evidence>
<evidence type="ECO:0000256" key="3">
    <source>
        <dbReference type="PIRSR" id="PIRSR000102-1"/>
    </source>
</evidence>
<dbReference type="GO" id="GO:0006089">
    <property type="term" value="P:lactate metabolic process"/>
    <property type="evidence" value="ECO:0007669"/>
    <property type="project" value="TreeGrafter"/>
</dbReference>
<keyword evidence="2 4" id="KW-0520">NAD</keyword>
<evidence type="ECO:0000259" key="6">
    <source>
        <dbReference type="Pfam" id="PF00056"/>
    </source>
</evidence>
<dbReference type="InterPro" id="IPR022383">
    <property type="entry name" value="Lactate/malate_DH_C"/>
</dbReference>
<keyword evidence="9" id="KW-1185">Reference proteome</keyword>
<feature type="domain" description="Lactate/malate dehydrogenase C-terminal" evidence="7">
    <location>
        <begin position="199"/>
        <end position="353"/>
    </location>
</feature>
<evidence type="ECO:0008006" key="10">
    <source>
        <dbReference type="Google" id="ProtNLM"/>
    </source>
</evidence>
<evidence type="ECO:0000256" key="5">
    <source>
        <dbReference type="RuleBase" id="RU003369"/>
    </source>
</evidence>
<feature type="binding site" evidence="4">
    <location>
        <position position="149"/>
    </location>
    <ligand>
        <name>NAD(+)</name>
        <dbReference type="ChEBI" id="CHEBI:57540"/>
    </ligand>
</feature>
<evidence type="ECO:0000256" key="4">
    <source>
        <dbReference type="PIRSR" id="PIRSR000102-3"/>
    </source>
</evidence>
<dbReference type="Pfam" id="PF00056">
    <property type="entry name" value="Ldh_1_N"/>
    <property type="match status" value="1"/>
</dbReference>
<evidence type="ECO:0000313" key="8">
    <source>
        <dbReference type="EMBL" id="KAJ1917737.1"/>
    </source>
</evidence>
<dbReference type="OrthoDB" id="6270329at2759"/>
<gene>
    <name evidence="8" type="ORF">H4219_003049</name>
</gene>
<comment type="caution">
    <text evidence="8">The sequence shown here is derived from an EMBL/GenBank/DDBJ whole genome shotgun (WGS) entry which is preliminary data.</text>
</comment>
<dbReference type="PANTHER" id="PTHR43128">
    <property type="entry name" value="L-2-HYDROXYCARBOXYLATE DEHYDROGENASE (NAD(P)(+))"/>
    <property type="match status" value="1"/>
</dbReference>
<dbReference type="GO" id="GO:0004459">
    <property type="term" value="F:L-lactate dehydrogenase (NAD+) activity"/>
    <property type="evidence" value="ECO:0007669"/>
    <property type="project" value="TreeGrafter"/>
</dbReference>
<dbReference type="Gene3D" id="3.40.50.720">
    <property type="entry name" value="NAD(P)-binding Rossmann-like Domain"/>
    <property type="match status" value="1"/>
</dbReference>
<protein>
    <recommendedName>
        <fullName evidence="10">L-lactate dehydrogenase</fullName>
    </recommendedName>
</protein>
<proteinExistence type="inferred from homology"/>
<reference evidence="8" key="1">
    <citation type="submission" date="2022-07" db="EMBL/GenBank/DDBJ databases">
        <title>Phylogenomic reconstructions and comparative analyses of Kickxellomycotina fungi.</title>
        <authorList>
            <person name="Reynolds N.K."/>
            <person name="Stajich J.E."/>
            <person name="Barry K."/>
            <person name="Grigoriev I.V."/>
            <person name="Crous P."/>
            <person name="Smith M.E."/>
        </authorList>
    </citation>
    <scope>NUCLEOTIDE SEQUENCE</scope>
    <source>
        <strain evidence="8">NBRC 100468</strain>
    </source>
</reference>
<dbReference type="InterPro" id="IPR001236">
    <property type="entry name" value="Lactate/malate_DH_N"/>
</dbReference>
<organism evidence="8 9">
    <name type="scientific">Mycoemilia scoparia</name>
    <dbReference type="NCBI Taxonomy" id="417184"/>
    <lineage>
        <taxon>Eukaryota</taxon>
        <taxon>Fungi</taxon>
        <taxon>Fungi incertae sedis</taxon>
        <taxon>Zoopagomycota</taxon>
        <taxon>Kickxellomycotina</taxon>
        <taxon>Kickxellomycetes</taxon>
        <taxon>Kickxellales</taxon>
        <taxon>Kickxellaceae</taxon>
        <taxon>Mycoemilia</taxon>
    </lineage>
</organism>
<dbReference type="InterPro" id="IPR036291">
    <property type="entry name" value="NAD(P)-bd_dom_sf"/>
</dbReference>
<feature type="binding site" evidence="4">
    <location>
        <position position="89"/>
    </location>
    <ligand>
        <name>NAD(+)</name>
        <dbReference type="ChEBI" id="CHEBI:57540"/>
    </ligand>
</feature>
<dbReference type="PIRSF" id="PIRSF000102">
    <property type="entry name" value="Lac_mal_DH"/>
    <property type="match status" value="1"/>
</dbReference>
<evidence type="ECO:0000256" key="2">
    <source>
        <dbReference type="ARBA" id="ARBA00023027"/>
    </source>
</evidence>
<dbReference type="Gene3D" id="3.90.110.10">
    <property type="entry name" value="Lactate dehydrogenase/glycoside hydrolase, family 4, C-terminal"/>
    <property type="match status" value="1"/>
</dbReference>
<dbReference type="PRINTS" id="PR00086">
    <property type="entry name" value="LLDHDRGNASE"/>
</dbReference>
<keyword evidence="1 5" id="KW-0560">Oxidoreductase</keyword>
<comment type="similarity">
    <text evidence="5">Belongs to the LDH/MDH superfamily.</text>
</comment>
<accession>A0A9W8A1Q2</accession>
<dbReference type="SUPFAM" id="SSF51735">
    <property type="entry name" value="NAD(P)-binding Rossmann-fold domains"/>
    <property type="match status" value="1"/>
</dbReference>
<dbReference type="Pfam" id="PF02866">
    <property type="entry name" value="Ldh_1_C"/>
    <property type="match status" value="1"/>
</dbReference>
<feature type="domain" description="Lactate/malate dehydrogenase N-terminal" evidence="6">
    <location>
        <begin position="58"/>
        <end position="196"/>
    </location>
</feature>
<dbReference type="Proteomes" id="UP001150538">
    <property type="component" value="Unassembled WGS sequence"/>
</dbReference>
<feature type="active site" description="Proton acceptor" evidence="3">
    <location>
        <position position="229"/>
    </location>
</feature>
<dbReference type="PANTHER" id="PTHR43128:SF16">
    <property type="entry name" value="L-LACTATE DEHYDROGENASE"/>
    <property type="match status" value="1"/>
</dbReference>
<feature type="binding site" evidence="4">
    <location>
        <begin position="63"/>
        <end position="69"/>
    </location>
    <ligand>
        <name>NAD(+)</name>
        <dbReference type="ChEBI" id="CHEBI:57540"/>
    </ligand>
</feature>
<dbReference type="InterPro" id="IPR015955">
    <property type="entry name" value="Lactate_DH/Glyco_Ohase_4_C"/>
</dbReference>
<name>A0A9W8A1Q2_9FUNG</name>
<feature type="binding site" evidence="4">
    <location>
        <begin position="172"/>
        <end position="174"/>
    </location>
    <ligand>
        <name>NAD(+)</name>
        <dbReference type="ChEBI" id="CHEBI:57540"/>
    </ligand>
</feature>
<dbReference type="InterPro" id="IPR001557">
    <property type="entry name" value="L-lactate/malate_DH"/>
</dbReference>
<evidence type="ECO:0000259" key="7">
    <source>
        <dbReference type="Pfam" id="PF02866"/>
    </source>
</evidence>
<dbReference type="SUPFAM" id="SSF56327">
    <property type="entry name" value="LDH C-terminal domain-like"/>
    <property type="match status" value="1"/>
</dbReference>
<sequence>MIFSRVRHQLAKSASPARIFSASFSTSQLPSVGRTLATCTNVFPERSVDIQTISPRSKVSIVGAAGNVGASVAYSLLHRHTPVDIKLFDINQKLLKGQSLDLADSAWLGESMVHHSSDLSEAGDSDVIVITAGAKQVPGETRAQLLDRNYKVLESILSKVQPIKKDAKILIIANPVDVLTALAQKITGLPYNQVFGSGTLLDSARLRNHLSKILNVRQRSIHCHVLGEHGDNQFVSWSTARVGGFPLDCFPEMKNIDKDGISTEIANKAYDIIDSKGATYYGVGVCGAFLIHHVLANTHDVRTISCYSKKYQSYVSLPAVVNQCGVDRVLEVDLSELEQEKMNKAVAHIKEQVGQFF</sequence>
<dbReference type="EMBL" id="JANBPU010000063">
    <property type="protein sequence ID" value="KAJ1917737.1"/>
    <property type="molecule type" value="Genomic_DNA"/>
</dbReference>
<dbReference type="AlphaFoldDB" id="A0A9W8A1Q2"/>
<evidence type="ECO:0000313" key="9">
    <source>
        <dbReference type="Proteomes" id="UP001150538"/>
    </source>
</evidence>